<feature type="active site" description="Thioimidate intermediate" evidence="13 14">
    <location>
        <position position="304"/>
    </location>
</feature>
<dbReference type="Gene3D" id="3.20.20.70">
    <property type="entry name" value="Aldolase class I"/>
    <property type="match status" value="1"/>
</dbReference>
<dbReference type="SMART" id="SM00116">
    <property type="entry name" value="CBS"/>
    <property type="match status" value="2"/>
</dbReference>
<comment type="similarity">
    <text evidence="2 13 19">Belongs to the IMPDH/GMPR family.</text>
</comment>
<evidence type="ECO:0000256" key="9">
    <source>
        <dbReference type="ARBA" id="ARBA00023002"/>
    </source>
</evidence>
<evidence type="ECO:0000313" key="23">
    <source>
        <dbReference type="Proteomes" id="UP000198356"/>
    </source>
</evidence>
<feature type="binding site" evidence="13">
    <location>
        <position position="492"/>
    </location>
    <ligand>
        <name>K(+)</name>
        <dbReference type="ChEBI" id="CHEBI:29103"/>
        <note>ligand shared between two tetrameric partners</note>
    </ligand>
</feature>
<feature type="domain" description="CBS" evidence="21">
    <location>
        <begin position="153"/>
        <end position="210"/>
    </location>
</feature>
<feature type="binding site" evidence="13 15">
    <location>
        <position position="302"/>
    </location>
    <ligand>
        <name>IMP</name>
        <dbReference type="ChEBI" id="CHEBI:58053"/>
    </ligand>
</feature>
<evidence type="ECO:0000256" key="11">
    <source>
        <dbReference type="ARBA" id="ARBA00023122"/>
    </source>
</evidence>
<comment type="function">
    <text evidence="13">Catalyzes the conversion of inosine 5'-phosphate (IMP) to xanthosine 5'-phosphate (XMP), the first committed and rate-limiting step in the de novo synthesis of guanine nucleotides, and therefore plays an important role in the regulation of cell growth.</text>
</comment>
<keyword evidence="5" id="KW-0677">Repeat</keyword>
<name>A0A239KBT5_9BACT</name>
<dbReference type="RefSeq" id="WP_089409035.1">
    <property type="nucleotide sequence ID" value="NZ_FZOU01000004.1"/>
</dbReference>
<comment type="subunit">
    <text evidence="3 13">Homotetramer.</text>
</comment>
<evidence type="ECO:0000256" key="20">
    <source>
        <dbReference type="RuleBase" id="RU003928"/>
    </source>
</evidence>
<reference evidence="22 23" key="1">
    <citation type="submission" date="2017-06" db="EMBL/GenBank/DDBJ databases">
        <authorList>
            <person name="Kim H.J."/>
            <person name="Triplett B.A."/>
        </authorList>
    </citation>
    <scope>NUCLEOTIDE SEQUENCE [LARGE SCALE GENOMIC DNA]</scope>
    <source>
        <strain evidence="22 23">DSM 18704</strain>
    </source>
</reference>
<keyword evidence="10 13" id="KW-0520">NAD</keyword>
<dbReference type="SMART" id="SM01240">
    <property type="entry name" value="IMPDH"/>
    <property type="match status" value="1"/>
</dbReference>
<evidence type="ECO:0000313" key="22">
    <source>
        <dbReference type="EMBL" id="SNT15152.1"/>
    </source>
</evidence>
<dbReference type="GO" id="GO:0006177">
    <property type="term" value="P:GMP biosynthetic process"/>
    <property type="evidence" value="ECO:0007669"/>
    <property type="project" value="UniProtKB-UniRule"/>
</dbReference>
<dbReference type="InterPro" id="IPR001093">
    <property type="entry name" value="IMP_DH_GMPRt"/>
</dbReference>
<feature type="binding site" evidence="13 15">
    <location>
        <begin position="384"/>
        <end position="388"/>
    </location>
    <ligand>
        <name>IMP</name>
        <dbReference type="ChEBI" id="CHEBI:58053"/>
    </ligand>
</feature>
<comment type="cofactor">
    <cofactor evidence="1 13">
        <name>K(+)</name>
        <dbReference type="ChEBI" id="CHEBI:29103"/>
    </cofactor>
</comment>
<dbReference type="PIRSF" id="PIRSF000130">
    <property type="entry name" value="IMPDH"/>
    <property type="match status" value="1"/>
</dbReference>
<feature type="binding site" evidence="13 15">
    <location>
        <begin position="360"/>
        <end position="361"/>
    </location>
    <ligand>
        <name>IMP</name>
        <dbReference type="ChEBI" id="CHEBI:58053"/>
    </ligand>
</feature>
<evidence type="ECO:0000256" key="6">
    <source>
        <dbReference type="ARBA" id="ARBA00022749"/>
    </source>
</evidence>
<dbReference type="PROSITE" id="PS51371">
    <property type="entry name" value="CBS"/>
    <property type="match status" value="2"/>
</dbReference>
<feature type="binding site" evidence="13">
    <location>
        <position position="490"/>
    </location>
    <ligand>
        <name>K(+)</name>
        <dbReference type="ChEBI" id="CHEBI:29103"/>
        <note>ligand shared between two tetrameric partners</note>
    </ligand>
</feature>
<feature type="binding site" evidence="13 15">
    <location>
        <begin position="337"/>
        <end position="339"/>
    </location>
    <ligand>
        <name>IMP</name>
        <dbReference type="ChEBI" id="CHEBI:58053"/>
    </ligand>
</feature>
<dbReference type="GO" id="GO:0000166">
    <property type="term" value="F:nucleotide binding"/>
    <property type="evidence" value="ECO:0007669"/>
    <property type="project" value="UniProtKB-UniRule"/>
</dbReference>
<feature type="binding site" evidence="13">
    <location>
        <position position="491"/>
    </location>
    <ligand>
        <name>K(+)</name>
        <dbReference type="ChEBI" id="CHEBI:29103"/>
        <note>ligand shared between two tetrameric partners</note>
    </ligand>
</feature>
<dbReference type="CDD" id="cd00381">
    <property type="entry name" value="IMPDH"/>
    <property type="match status" value="1"/>
</dbReference>
<dbReference type="EMBL" id="FZOU01000004">
    <property type="protein sequence ID" value="SNT15152.1"/>
    <property type="molecule type" value="Genomic_DNA"/>
</dbReference>
<evidence type="ECO:0000256" key="15">
    <source>
        <dbReference type="PIRSR" id="PIRSR000130-2"/>
    </source>
</evidence>
<evidence type="ECO:0000256" key="14">
    <source>
        <dbReference type="PIRSR" id="PIRSR000130-1"/>
    </source>
</evidence>
<keyword evidence="11 18" id="KW-0129">CBS domain</keyword>
<sequence>MIIDTIPEALTFDDVLLVPAYSDVVPTQVSTQTQMTKTITLNTPLMSAAMDTVTESRLAIAMAQQGGMGVVHRNLTIEQQAGEIDKVKRSESGMIVDPVTISPDQPIAAALEMMRRFKISGVPVTQNRKLVGILTNRDLRFVNETSLLIGEVMTKKNLITVPVGTTLEEAEAILHQHRVEKLLVVNDDYELKGLITVKDIQKKLKYPNASKDEQGRLRVAGAIGATGDFLERAAALVAARVDALAIDSAHGHSSRVLEAVSECKKAFPHIPLLAGNVATYDGAMALIDAGADAIKVGIGPGSICTTRMVTGAGMPQITAISEAHRAASKHGIPVIADGGIKYSGDVTKAIAAGASVVMMGSLFAGVDESPGETILYQGRSFKAYRGMGSLSAMAQGSGERYFQGKDDMNEITAGERTSLTAREGQTPNRLAKFVPEGIEGRVPHRGPLEAMVYQLVGGLRSGMGYLGCGSIEELQTKARFVRISNAGLKESHVHDVVITREAPNYHVE</sequence>
<keyword evidence="9 13" id="KW-0560">Oxidoreductase</keyword>
<dbReference type="GO" id="GO:0006183">
    <property type="term" value="P:GTP biosynthetic process"/>
    <property type="evidence" value="ECO:0007669"/>
    <property type="project" value="TreeGrafter"/>
</dbReference>
<comment type="pathway">
    <text evidence="13 20">Purine metabolism; XMP biosynthesis via de novo pathway; XMP from IMP: step 1/1.</text>
</comment>
<keyword evidence="7 13" id="KW-0658">Purine biosynthesis</keyword>
<dbReference type="GO" id="GO:0003938">
    <property type="term" value="F:IMP dehydrogenase activity"/>
    <property type="evidence" value="ECO:0007669"/>
    <property type="project" value="UniProtKB-UniRule"/>
</dbReference>
<dbReference type="InterPro" id="IPR013785">
    <property type="entry name" value="Aldolase_TIM"/>
</dbReference>
<dbReference type="CDD" id="cd04601">
    <property type="entry name" value="CBS_pair_IMPDH"/>
    <property type="match status" value="1"/>
</dbReference>
<evidence type="ECO:0000256" key="4">
    <source>
        <dbReference type="ARBA" id="ARBA00022723"/>
    </source>
</evidence>
<comment type="catalytic activity">
    <reaction evidence="12 13 20">
        <text>IMP + NAD(+) + H2O = XMP + NADH + H(+)</text>
        <dbReference type="Rhea" id="RHEA:11708"/>
        <dbReference type="ChEBI" id="CHEBI:15377"/>
        <dbReference type="ChEBI" id="CHEBI:15378"/>
        <dbReference type="ChEBI" id="CHEBI:57464"/>
        <dbReference type="ChEBI" id="CHEBI:57540"/>
        <dbReference type="ChEBI" id="CHEBI:57945"/>
        <dbReference type="ChEBI" id="CHEBI:58053"/>
        <dbReference type="EC" id="1.1.1.205"/>
    </reaction>
</comment>
<evidence type="ECO:0000256" key="8">
    <source>
        <dbReference type="ARBA" id="ARBA00022958"/>
    </source>
</evidence>
<feature type="binding site" description="in other chain" evidence="13 17">
    <location>
        <position position="301"/>
    </location>
    <ligand>
        <name>K(+)</name>
        <dbReference type="ChEBI" id="CHEBI:29103"/>
        <note>ligand shared between two tetrameric partners</note>
    </ligand>
</feature>
<dbReference type="Pfam" id="PF00571">
    <property type="entry name" value="CBS"/>
    <property type="match status" value="2"/>
</dbReference>
<dbReference type="FunFam" id="3.20.20.70:FF:000003">
    <property type="entry name" value="GMP reductase"/>
    <property type="match status" value="1"/>
</dbReference>
<evidence type="ECO:0000259" key="21">
    <source>
        <dbReference type="PROSITE" id="PS51371"/>
    </source>
</evidence>
<feature type="binding site" description="in other chain" evidence="13 17">
    <location>
        <position position="299"/>
    </location>
    <ligand>
        <name>K(+)</name>
        <dbReference type="ChEBI" id="CHEBI:29103"/>
        <note>ligand shared between two tetrameric partners</note>
    </ligand>
</feature>
<feature type="binding site" evidence="13 15">
    <location>
        <position position="436"/>
    </location>
    <ligand>
        <name>IMP</name>
        <dbReference type="ChEBI" id="CHEBI:58053"/>
    </ligand>
</feature>
<keyword evidence="4 13" id="KW-0479">Metal-binding</keyword>
<dbReference type="PROSITE" id="PS00487">
    <property type="entry name" value="IMP_DH_GMP_RED"/>
    <property type="match status" value="1"/>
</dbReference>
<feature type="binding site" description="in other chain" evidence="13 17">
    <location>
        <position position="304"/>
    </location>
    <ligand>
        <name>K(+)</name>
        <dbReference type="ChEBI" id="CHEBI:29103"/>
        <note>ligand shared between two tetrameric partners</note>
    </ligand>
</feature>
<dbReference type="NCBIfam" id="TIGR01302">
    <property type="entry name" value="IMP_dehydrog"/>
    <property type="match status" value="1"/>
</dbReference>
<dbReference type="InterPro" id="IPR000644">
    <property type="entry name" value="CBS_dom"/>
</dbReference>
<dbReference type="InterPro" id="IPR046342">
    <property type="entry name" value="CBS_dom_sf"/>
</dbReference>
<evidence type="ECO:0000256" key="2">
    <source>
        <dbReference type="ARBA" id="ARBA00005502"/>
    </source>
</evidence>
<keyword evidence="6 13" id="KW-0332">GMP biosynthesis</keyword>
<dbReference type="SUPFAM" id="SSF51412">
    <property type="entry name" value="Inosine monophosphate dehydrogenase (IMPDH)"/>
    <property type="match status" value="1"/>
</dbReference>
<feature type="active site" description="Proton acceptor" evidence="13 14">
    <location>
        <position position="400"/>
    </location>
</feature>
<dbReference type="AlphaFoldDB" id="A0A239KBT5"/>
<feature type="binding site" evidence="13">
    <location>
        <position position="247"/>
    </location>
    <ligand>
        <name>NAD(+)</name>
        <dbReference type="ChEBI" id="CHEBI:57540"/>
    </ligand>
</feature>
<evidence type="ECO:0000256" key="13">
    <source>
        <dbReference type="HAMAP-Rule" id="MF_01964"/>
    </source>
</evidence>
<gene>
    <name evidence="13" type="primary">guaB</name>
    <name evidence="22" type="ORF">SAMN05421770_104410</name>
</gene>
<proteinExistence type="inferred from homology"/>
<evidence type="ECO:0000256" key="7">
    <source>
        <dbReference type="ARBA" id="ARBA00022755"/>
    </source>
</evidence>
<dbReference type="Proteomes" id="UP000198356">
    <property type="component" value="Unassembled WGS sequence"/>
</dbReference>
<dbReference type="InterPro" id="IPR005990">
    <property type="entry name" value="IMP_DH"/>
</dbReference>
<dbReference type="PANTHER" id="PTHR11911:SF111">
    <property type="entry name" value="INOSINE-5'-MONOPHOSPHATE DEHYDROGENASE"/>
    <property type="match status" value="1"/>
</dbReference>
<evidence type="ECO:0000256" key="19">
    <source>
        <dbReference type="RuleBase" id="RU003927"/>
    </source>
</evidence>
<feature type="binding site" evidence="13 16">
    <location>
        <begin position="297"/>
        <end position="299"/>
    </location>
    <ligand>
        <name>NAD(+)</name>
        <dbReference type="ChEBI" id="CHEBI:57540"/>
    </ligand>
</feature>
<dbReference type="EC" id="1.1.1.205" evidence="13 20"/>
<evidence type="ECO:0000256" key="16">
    <source>
        <dbReference type="PIRSR" id="PIRSR000130-3"/>
    </source>
</evidence>
<evidence type="ECO:0000256" key="3">
    <source>
        <dbReference type="ARBA" id="ARBA00011881"/>
    </source>
</evidence>
<dbReference type="UniPathway" id="UPA00601">
    <property type="reaction ID" value="UER00295"/>
</dbReference>
<comment type="caution">
    <text evidence="13">Lacks conserved residue(s) required for the propagation of feature annotation.</text>
</comment>
<protein>
    <recommendedName>
        <fullName evidence="13 20">Inosine-5'-monophosphate dehydrogenase</fullName>
        <shortName evidence="13">IMP dehydrogenase</shortName>
        <shortName evidence="13">IMPD</shortName>
        <shortName evidence="13">IMPDH</shortName>
        <ecNumber evidence="13 20">1.1.1.205</ecNumber>
    </recommendedName>
</protein>
<evidence type="ECO:0000256" key="5">
    <source>
        <dbReference type="ARBA" id="ARBA00022737"/>
    </source>
</evidence>
<accession>A0A239KBT5</accession>
<feature type="binding site" evidence="16">
    <location>
        <begin position="247"/>
        <end position="249"/>
    </location>
    <ligand>
        <name>NAD(+)</name>
        <dbReference type="ChEBI" id="CHEBI:57540"/>
    </ligand>
</feature>
<dbReference type="OrthoDB" id="9805398at2"/>
<dbReference type="InterPro" id="IPR015875">
    <property type="entry name" value="IMP_DH/GMP_Rdtase_CS"/>
</dbReference>
<comment type="activity regulation">
    <text evidence="13">Mycophenolic acid (MPA) is a non-competitive inhibitor that prevents formation of the closed enzyme conformation by binding to the same site as the amobile flap. In contrast, mizoribine monophosphate (MZP) is a competitive inhibitor that induces the closed conformation. MPA is a potent inhibitor of mammalian IMPDHs but a poor inhibitor of the bacterial enzymes. MZP is a more potent inhibitor of bacterial IMPDH.</text>
</comment>
<keyword evidence="23" id="KW-1185">Reference proteome</keyword>
<keyword evidence="8 13" id="KW-0630">Potassium</keyword>
<evidence type="ECO:0000256" key="12">
    <source>
        <dbReference type="ARBA" id="ARBA00048028"/>
    </source>
</evidence>
<dbReference type="Pfam" id="PF00478">
    <property type="entry name" value="IMPDH"/>
    <property type="match status" value="1"/>
</dbReference>
<dbReference type="HAMAP" id="MF_01964">
    <property type="entry name" value="IMPDH"/>
    <property type="match status" value="1"/>
</dbReference>
<organism evidence="22 23">
    <name type="scientific">Granulicella rosea</name>
    <dbReference type="NCBI Taxonomy" id="474952"/>
    <lineage>
        <taxon>Bacteria</taxon>
        <taxon>Pseudomonadati</taxon>
        <taxon>Acidobacteriota</taxon>
        <taxon>Terriglobia</taxon>
        <taxon>Terriglobales</taxon>
        <taxon>Acidobacteriaceae</taxon>
        <taxon>Granulicella</taxon>
    </lineage>
</organism>
<dbReference type="SUPFAM" id="SSF54631">
    <property type="entry name" value="CBS-domain pair"/>
    <property type="match status" value="1"/>
</dbReference>
<feature type="domain" description="CBS" evidence="21">
    <location>
        <begin position="94"/>
        <end position="149"/>
    </location>
</feature>
<evidence type="ECO:0000256" key="18">
    <source>
        <dbReference type="PROSITE-ProRule" id="PRU00703"/>
    </source>
</evidence>
<evidence type="ECO:0000256" key="17">
    <source>
        <dbReference type="PIRSR" id="PIRSR000130-4"/>
    </source>
</evidence>
<dbReference type="PANTHER" id="PTHR11911">
    <property type="entry name" value="INOSINE-5-MONOPHOSPHATE DEHYDROGENASE RELATED"/>
    <property type="match status" value="1"/>
</dbReference>
<dbReference type="GO" id="GO:0046872">
    <property type="term" value="F:metal ion binding"/>
    <property type="evidence" value="ECO:0007669"/>
    <property type="project" value="UniProtKB-UniRule"/>
</dbReference>
<evidence type="ECO:0000256" key="10">
    <source>
        <dbReference type="ARBA" id="ARBA00023027"/>
    </source>
</evidence>
<evidence type="ECO:0000256" key="1">
    <source>
        <dbReference type="ARBA" id="ARBA00001958"/>
    </source>
</evidence>